<organism evidence="5">
    <name type="scientific">freshwater metagenome</name>
    <dbReference type="NCBI Taxonomy" id="449393"/>
    <lineage>
        <taxon>unclassified sequences</taxon>
        <taxon>metagenomes</taxon>
        <taxon>ecological metagenomes</taxon>
    </lineage>
</organism>
<evidence type="ECO:0000313" key="4">
    <source>
        <dbReference type="EMBL" id="CAB4929283.1"/>
    </source>
</evidence>
<reference evidence="5" key="1">
    <citation type="submission" date="2020-05" db="EMBL/GenBank/DDBJ databases">
        <authorList>
            <person name="Chiriac C."/>
            <person name="Salcher M."/>
            <person name="Ghai R."/>
            <person name="Kavagutti S V."/>
        </authorList>
    </citation>
    <scope>NUCLEOTIDE SEQUENCE</scope>
</reference>
<dbReference type="AlphaFoldDB" id="A0A6J7UB21"/>
<evidence type="ECO:0000313" key="3">
    <source>
        <dbReference type="EMBL" id="CAB4873889.1"/>
    </source>
</evidence>
<evidence type="ECO:0000313" key="5">
    <source>
        <dbReference type="EMBL" id="CAB5062542.1"/>
    </source>
</evidence>
<proteinExistence type="predicted"/>
<dbReference type="EMBL" id="CAFBLE010000012">
    <property type="protein sequence ID" value="CAB4873889.1"/>
    <property type="molecule type" value="Genomic_DNA"/>
</dbReference>
<name>A0A6J7UB21_9ZZZZ</name>
<evidence type="ECO:0000313" key="2">
    <source>
        <dbReference type="EMBL" id="CAB4751536.1"/>
    </source>
</evidence>
<gene>
    <name evidence="1" type="ORF">UFOPK2289_00321</name>
    <name evidence="2" type="ORF">UFOPK2822_00838</name>
    <name evidence="3" type="ORF">UFOPK3346_01200</name>
    <name evidence="4" type="ORF">UFOPK3670_01172</name>
    <name evidence="5" type="ORF">UFOPK4308_01218</name>
</gene>
<accession>A0A6J7UB21</accession>
<dbReference type="EMBL" id="CAEZZC010000010">
    <property type="protein sequence ID" value="CAB4751536.1"/>
    <property type="molecule type" value="Genomic_DNA"/>
</dbReference>
<sequence length="605" mass="65355">MTLRNRISKLLALVALASSLVTVPAHAADLMIDTKKITLPAGVTLTDFKVVKIEGCTAISYMLNTSDSSNYGKVFKLADFKVAGLPSGASDNLNPSAYDGFRDTAQEITPCLTDADLSAETGTLYFSGVGTVEQFNNFAFPKSFGDIPAKLEKLGFAVTNGYQSYGGSGVDGSNHYIYVEGKLKEGVAPFVIKIKNPTFSATGITPVSLTNSDNGVKITADTYEIKLGQTKFDTMIGDYQETKVTADFAIAAENTYKTNVQTPAGLEVTFDYANNYYNAQSKSTGFYIKLRNTTMKTISFDPSALQITQTVNGKTSVIAKPAADWGYISLRPKPDFVPEGECYYDCFSNYLNADGEYLYDSTLELKGKLVLAVPSKINTSKVKLPAGFKVAPPDFNNFWYDAKKKVTNVALEVSTEKYLTDPPALAIAKLSILGGKIDRTYPYVNGWANEKAKLLTYGVTIGTMKGDARKGKTITVGATVSTVARTPLTDTAVAEAGLDQKNVWISAPAVAQPEQWKYNSKTKSTEISAYVQTYKLAEPVDIYFCKLTITIDGVSVTPASKPWNLIQGKEDNSWALMTIASVPGDIRVKGKAVVISGTFTSVPCS</sequence>
<protein>
    <submittedName>
        <fullName evidence="5">Unannotated protein</fullName>
    </submittedName>
</protein>
<dbReference type="EMBL" id="CAFBQL010000009">
    <property type="protein sequence ID" value="CAB5062542.1"/>
    <property type="molecule type" value="Genomic_DNA"/>
</dbReference>
<dbReference type="EMBL" id="CAEZWT010000005">
    <property type="protein sequence ID" value="CAB4658481.1"/>
    <property type="molecule type" value="Genomic_DNA"/>
</dbReference>
<evidence type="ECO:0000313" key="1">
    <source>
        <dbReference type="EMBL" id="CAB4658481.1"/>
    </source>
</evidence>
<dbReference type="EMBL" id="CAFBMV010000009">
    <property type="protein sequence ID" value="CAB4929283.1"/>
    <property type="molecule type" value="Genomic_DNA"/>
</dbReference>